<evidence type="ECO:0000313" key="1">
    <source>
        <dbReference type="EMBL" id="MPM44832.1"/>
    </source>
</evidence>
<sequence length="140" mass="15346">MARFQSKGIDELIKLLDPNDIAGDEILDAMLVAGASVMKKYWIQGIRAAGHIDTGDMLNSVGFSAKPRKKDGVRSISIYPRGTDEKGVRNAQKAFVLNYGTSKIAGSHFVDAAERAAQSEIEKAMNDVYEEKLREKGLTK</sequence>
<gene>
    <name evidence="1" type="ORF">SDC9_91514</name>
</gene>
<proteinExistence type="predicted"/>
<accession>A0A644ZVH1</accession>
<protein>
    <recommendedName>
        <fullName evidence="2">HK97 gp10 family phage protein</fullName>
    </recommendedName>
</protein>
<evidence type="ECO:0008006" key="2">
    <source>
        <dbReference type="Google" id="ProtNLM"/>
    </source>
</evidence>
<comment type="caution">
    <text evidence="1">The sequence shown here is derived from an EMBL/GenBank/DDBJ whole genome shotgun (WGS) entry which is preliminary data.</text>
</comment>
<dbReference type="EMBL" id="VSSQ01010636">
    <property type="protein sequence ID" value="MPM44832.1"/>
    <property type="molecule type" value="Genomic_DNA"/>
</dbReference>
<name>A0A644ZVH1_9ZZZZ</name>
<organism evidence="1">
    <name type="scientific">bioreactor metagenome</name>
    <dbReference type="NCBI Taxonomy" id="1076179"/>
    <lineage>
        <taxon>unclassified sequences</taxon>
        <taxon>metagenomes</taxon>
        <taxon>ecological metagenomes</taxon>
    </lineage>
</organism>
<dbReference type="AlphaFoldDB" id="A0A644ZVH1"/>
<reference evidence="1" key="1">
    <citation type="submission" date="2019-08" db="EMBL/GenBank/DDBJ databases">
        <authorList>
            <person name="Kucharzyk K."/>
            <person name="Murdoch R.W."/>
            <person name="Higgins S."/>
            <person name="Loffler F."/>
        </authorList>
    </citation>
    <scope>NUCLEOTIDE SEQUENCE</scope>
</reference>